<accession>A0ACC0AUQ6</accession>
<reference evidence="2" key="1">
    <citation type="journal article" date="2023" name="Nat. Plants">
        <title>Single-cell RNA sequencing provides a high-resolution roadmap for understanding the multicellular compartmentation of specialized metabolism.</title>
        <authorList>
            <person name="Sun S."/>
            <person name="Shen X."/>
            <person name="Li Y."/>
            <person name="Li Y."/>
            <person name="Wang S."/>
            <person name="Li R."/>
            <person name="Zhang H."/>
            <person name="Shen G."/>
            <person name="Guo B."/>
            <person name="Wei J."/>
            <person name="Xu J."/>
            <person name="St-Pierre B."/>
            <person name="Chen S."/>
            <person name="Sun C."/>
        </authorList>
    </citation>
    <scope>NUCLEOTIDE SEQUENCE [LARGE SCALE GENOMIC DNA]</scope>
</reference>
<dbReference type="EMBL" id="CM044705">
    <property type="protein sequence ID" value="KAI5663854.1"/>
    <property type="molecule type" value="Genomic_DNA"/>
</dbReference>
<dbReference type="Proteomes" id="UP001060085">
    <property type="component" value="Linkage Group LG05"/>
</dbReference>
<sequence length="337" mass="37970">MSTNAQFRSQLRSLSESRDISAASTPKFKKPCNATVGLHKQGLDPKTRPSEPSSGGRTPLQSMMRCPRRPIGPHPPQSMPFFKWIHSPESETSMPSEEAFVRGLATKAICPAVRTESGHKYFSKNPHPPVTTCSYRFHNHTNARSIFMHVKTFYTNDILTVFPCFSVAIPIKYSIFMWKLTNNFLVMDSARQKLGFHLTSQCRCENGSDDLNHVSWLCSFAQETFFRLLHDLGLAKDFHSFHTLRPLSHVPTRWQIVRWLDHCKTNAYICNVYGVSGGNPGPYADGGALRSSTGSSIHPSQNESILLVQLLTGKAKIPWALDRLIQDILHLLNELYA</sequence>
<evidence type="ECO:0000313" key="1">
    <source>
        <dbReference type="EMBL" id="KAI5663854.1"/>
    </source>
</evidence>
<keyword evidence="2" id="KW-1185">Reference proteome</keyword>
<protein>
    <submittedName>
        <fullName evidence="1">Uncharacterized protein</fullName>
    </submittedName>
</protein>
<organism evidence="1 2">
    <name type="scientific">Catharanthus roseus</name>
    <name type="common">Madagascar periwinkle</name>
    <name type="synonym">Vinca rosea</name>
    <dbReference type="NCBI Taxonomy" id="4058"/>
    <lineage>
        <taxon>Eukaryota</taxon>
        <taxon>Viridiplantae</taxon>
        <taxon>Streptophyta</taxon>
        <taxon>Embryophyta</taxon>
        <taxon>Tracheophyta</taxon>
        <taxon>Spermatophyta</taxon>
        <taxon>Magnoliopsida</taxon>
        <taxon>eudicotyledons</taxon>
        <taxon>Gunneridae</taxon>
        <taxon>Pentapetalae</taxon>
        <taxon>asterids</taxon>
        <taxon>lamiids</taxon>
        <taxon>Gentianales</taxon>
        <taxon>Apocynaceae</taxon>
        <taxon>Rauvolfioideae</taxon>
        <taxon>Vinceae</taxon>
        <taxon>Catharanthinae</taxon>
        <taxon>Catharanthus</taxon>
    </lineage>
</organism>
<name>A0ACC0AUQ6_CATRO</name>
<evidence type="ECO:0000313" key="2">
    <source>
        <dbReference type="Proteomes" id="UP001060085"/>
    </source>
</evidence>
<proteinExistence type="predicted"/>
<gene>
    <name evidence="1" type="ORF">M9H77_23177</name>
</gene>
<comment type="caution">
    <text evidence="1">The sequence shown here is derived from an EMBL/GenBank/DDBJ whole genome shotgun (WGS) entry which is preliminary data.</text>
</comment>